<protein>
    <submittedName>
        <fullName evidence="1">Uncharacterized protein</fullName>
    </submittedName>
</protein>
<feature type="non-terminal residue" evidence="1">
    <location>
        <position position="257"/>
    </location>
</feature>
<proteinExistence type="predicted"/>
<dbReference type="Proteomes" id="UP000829447">
    <property type="component" value="Linkage Group LG26"/>
</dbReference>
<organism evidence="1 2">
    <name type="scientific">Pangasianodon gigas</name>
    <name type="common">Mekong giant catfish</name>
    <name type="synonym">Pangasius gigas</name>
    <dbReference type="NCBI Taxonomy" id="30993"/>
    <lineage>
        <taxon>Eukaryota</taxon>
        <taxon>Metazoa</taxon>
        <taxon>Chordata</taxon>
        <taxon>Craniata</taxon>
        <taxon>Vertebrata</taxon>
        <taxon>Euteleostomi</taxon>
        <taxon>Actinopterygii</taxon>
        <taxon>Neopterygii</taxon>
        <taxon>Teleostei</taxon>
        <taxon>Ostariophysi</taxon>
        <taxon>Siluriformes</taxon>
        <taxon>Pangasiidae</taxon>
        <taxon>Pangasianodon</taxon>
    </lineage>
</organism>
<dbReference type="EMBL" id="CM040479">
    <property type="protein sequence ID" value="MCI4393716.1"/>
    <property type="molecule type" value="Genomic_DNA"/>
</dbReference>
<accession>A0ACC5XR53</accession>
<gene>
    <name evidence="1" type="ORF">PGIGA_G00160670</name>
</gene>
<comment type="caution">
    <text evidence="1">The sequence shown here is derived from an EMBL/GenBank/DDBJ whole genome shotgun (WGS) entry which is preliminary data.</text>
</comment>
<keyword evidence="2" id="KW-1185">Reference proteome</keyword>
<name>A0ACC5XR53_PANGG</name>
<evidence type="ECO:0000313" key="1">
    <source>
        <dbReference type="EMBL" id="MCI4393716.1"/>
    </source>
</evidence>
<reference evidence="1 2" key="1">
    <citation type="journal article" date="2022" name="bioRxiv">
        <title>An ancient truncated duplication of the anti-Mullerian hormone receptor type 2 gene is a potential conserved master sex determinant in the Pangasiidae catfish family.</title>
        <authorList>
            <person name="Wen M."/>
            <person name="Pan Q."/>
            <person name="Jouanno E."/>
            <person name="Montfort J."/>
            <person name="Zahm M."/>
            <person name="Cabau C."/>
            <person name="Klopp C."/>
            <person name="Iampietro C."/>
            <person name="Roques C."/>
            <person name="Bouchez O."/>
            <person name="Castinel A."/>
            <person name="Donnadieu C."/>
            <person name="Parrinello H."/>
            <person name="Poncet C."/>
            <person name="Belmonte E."/>
            <person name="Gautier V."/>
            <person name="Avarre J.-C."/>
            <person name="Dugue R."/>
            <person name="Gustiano R."/>
            <person name="Ha T.T.T."/>
            <person name="Campet M."/>
            <person name="Sriphairoj K."/>
            <person name="Ribolli J."/>
            <person name="de Almeida F.L."/>
            <person name="Desvignes T."/>
            <person name="Postlethwait J.H."/>
            <person name="Bucao C.F."/>
            <person name="Robinson-Rechavi M."/>
            <person name="Bobe J."/>
            <person name="Herpin A."/>
            <person name="Guiguen Y."/>
        </authorList>
    </citation>
    <scope>NUCLEOTIDE SEQUENCE [LARGE SCALE GENOMIC DNA]</scope>
    <source>
        <strain evidence="1">YG-Dec2019</strain>
    </source>
</reference>
<evidence type="ECO:0000313" key="2">
    <source>
        <dbReference type="Proteomes" id="UP000829447"/>
    </source>
</evidence>
<sequence length="257" mass="28933">MEKQVFLFVEAGPCPSPNAIKLALEETSITLSCAEEQVPVLGQRLQVQWWKDCMSTGIQGSEFSLFNVSMSNNGNYTCLVSFRYEDKNYTASQTFELTVIMKEPVKKPKVIQPRNQTLHVKPGVEIKLECIVFIGFGEDSALETSAYWTINHSYTDSYPELQQNLTTEMRENSWLYGNLTLFIPKVLPEFFGVPFHCTILSPSGGDTGQVWLSQDTNHIWLIIVPFLILAAVVCAVLLNVFKIDLILACRHLCAKGK</sequence>